<keyword evidence="9" id="KW-1185">Reference proteome</keyword>
<feature type="transmembrane region" description="Helical" evidence="7">
    <location>
        <begin position="84"/>
        <end position="103"/>
    </location>
</feature>
<feature type="transmembrane region" description="Helical" evidence="7">
    <location>
        <begin position="250"/>
        <end position="275"/>
    </location>
</feature>
<feature type="transmembrane region" description="Helical" evidence="7">
    <location>
        <begin position="351"/>
        <end position="372"/>
    </location>
</feature>
<feature type="transmembrane region" description="Helical" evidence="7">
    <location>
        <begin position="109"/>
        <end position="135"/>
    </location>
</feature>
<evidence type="ECO:0000256" key="4">
    <source>
        <dbReference type="ARBA" id="ARBA00022692"/>
    </source>
</evidence>
<keyword evidence="3" id="KW-1003">Cell membrane</keyword>
<accession>A0A518K5U6</accession>
<keyword evidence="4 7" id="KW-0812">Transmembrane</keyword>
<evidence type="ECO:0000313" key="8">
    <source>
        <dbReference type="EMBL" id="QDV73162.1"/>
    </source>
</evidence>
<name>A0A518K5U6_9BACT</name>
<dbReference type="GO" id="GO:0005886">
    <property type="term" value="C:plasma membrane"/>
    <property type="evidence" value="ECO:0007669"/>
    <property type="project" value="UniProtKB-SubCell"/>
</dbReference>
<keyword evidence="5 7" id="KW-1133">Transmembrane helix</keyword>
<evidence type="ECO:0000256" key="1">
    <source>
        <dbReference type="ARBA" id="ARBA00004651"/>
    </source>
</evidence>
<feature type="transmembrane region" description="Helical" evidence="7">
    <location>
        <begin position="309"/>
        <end position="330"/>
    </location>
</feature>
<dbReference type="AlphaFoldDB" id="A0A518K5U6"/>
<protein>
    <submittedName>
        <fullName evidence="8">Nucleoside transporter YegT</fullName>
    </submittedName>
</protein>
<dbReference type="InterPro" id="IPR004740">
    <property type="entry name" value="Nuc_H_symport"/>
</dbReference>
<evidence type="ECO:0000256" key="5">
    <source>
        <dbReference type="ARBA" id="ARBA00022989"/>
    </source>
</evidence>
<feature type="transmembrane region" description="Helical" evidence="7">
    <location>
        <begin position="12"/>
        <end position="33"/>
    </location>
</feature>
<sequence length="432" mass="46595">MPDQLARRSSPGLLARLAAMMFVQYWALGIWYVTVWNFIAANTGDGALFTPGFVGYSASASAIGSLVAPTLCGWLADRFVSAKYLVAVLHVGAALALGGMYLATSQTAFFVGMIAYFQVYSPSVAVTNTIALRLLGDKDREFPVVRLFGTVGWMGAGVFVGVVCRWYMDASIEATRAPILMALGSHIVMSLWSLTLPDTPPVRPDATEPKPKGNLHRNRAFMLFLLVSLLAAIPSQAYNFAIIFLNQKGYLGPAAMLTMGQLTEAMCLFLMPFLLARWRLKALFLIGVLGWATRYTLLAIGSFGAPDSWAAYPVTFAILLHGPSYVFVYLAGQMYVDRLVHPTNRGAAQGLHALATGGIGHLLGAGLCGQMQATLLTPTGVTPPPYNWVPFWLIPVGIGLSVAILFALTFFERPHHGPVEPIAVEPSPLPEP</sequence>
<feature type="transmembrane region" description="Helical" evidence="7">
    <location>
        <begin position="53"/>
        <end position="72"/>
    </location>
</feature>
<evidence type="ECO:0000256" key="7">
    <source>
        <dbReference type="SAM" id="Phobius"/>
    </source>
</evidence>
<organism evidence="8 9">
    <name type="scientific">Botrimarina mediterranea</name>
    <dbReference type="NCBI Taxonomy" id="2528022"/>
    <lineage>
        <taxon>Bacteria</taxon>
        <taxon>Pseudomonadati</taxon>
        <taxon>Planctomycetota</taxon>
        <taxon>Planctomycetia</taxon>
        <taxon>Pirellulales</taxon>
        <taxon>Lacipirellulaceae</taxon>
        <taxon>Botrimarina</taxon>
    </lineage>
</organism>
<evidence type="ECO:0000256" key="3">
    <source>
        <dbReference type="ARBA" id="ARBA00022475"/>
    </source>
</evidence>
<dbReference type="GO" id="GO:0015212">
    <property type="term" value="F:cytidine transmembrane transporter activity"/>
    <property type="evidence" value="ECO:0007669"/>
    <property type="project" value="TreeGrafter"/>
</dbReference>
<evidence type="ECO:0000256" key="2">
    <source>
        <dbReference type="ARBA" id="ARBA00022448"/>
    </source>
</evidence>
<feature type="transmembrane region" description="Helical" evidence="7">
    <location>
        <begin position="220"/>
        <end position="244"/>
    </location>
</feature>
<reference evidence="8 9" key="1">
    <citation type="submission" date="2019-02" db="EMBL/GenBank/DDBJ databases">
        <title>Deep-cultivation of Planctomycetes and their phenomic and genomic characterization uncovers novel biology.</title>
        <authorList>
            <person name="Wiegand S."/>
            <person name="Jogler M."/>
            <person name="Boedeker C."/>
            <person name="Pinto D."/>
            <person name="Vollmers J."/>
            <person name="Rivas-Marin E."/>
            <person name="Kohn T."/>
            <person name="Peeters S.H."/>
            <person name="Heuer A."/>
            <person name="Rast P."/>
            <person name="Oberbeckmann S."/>
            <person name="Bunk B."/>
            <person name="Jeske O."/>
            <person name="Meyerdierks A."/>
            <person name="Storesund J.E."/>
            <person name="Kallscheuer N."/>
            <person name="Luecker S."/>
            <person name="Lage O.M."/>
            <person name="Pohl T."/>
            <person name="Merkel B.J."/>
            <person name="Hornburger P."/>
            <person name="Mueller R.-W."/>
            <person name="Bruemmer F."/>
            <person name="Labrenz M."/>
            <person name="Spormann A.M."/>
            <person name="Op den Camp H."/>
            <person name="Overmann J."/>
            <person name="Amann R."/>
            <person name="Jetten M.S.M."/>
            <person name="Mascher T."/>
            <person name="Medema M.H."/>
            <person name="Devos D.P."/>
            <person name="Kaster A.-K."/>
            <person name="Ovreas L."/>
            <person name="Rohde M."/>
            <person name="Galperin M.Y."/>
            <person name="Jogler C."/>
        </authorList>
    </citation>
    <scope>NUCLEOTIDE SEQUENCE [LARGE SCALE GENOMIC DNA]</scope>
    <source>
        <strain evidence="8 9">Spa11</strain>
    </source>
</reference>
<gene>
    <name evidence="8" type="primary">yegT_1</name>
    <name evidence="8" type="ORF">Spa11_13560</name>
</gene>
<dbReference type="Gene3D" id="1.20.1250.20">
    <property type="entry name" value="MFS general substrate transporter like domains"/>
    <property type="match status" value="2"/>
</dbReference>
<dbReference type="PANTHER" id="PTHR23522">
    <property type="entry name" value="BLL5896 PROTEIN"/>
    <property type="match status" value="1"/>
</dbReference>
<dbReference type="RefSeq" id="WP_197529792.1">
    <property type="nucleotide sequence ID" value="NZ_CP036349.1"/>
</dbReference>
<feature type="transmembrane region" description="Helical" evidence="7">
    <location>
        <begin position="174"/>
        <end position="194"/>
    </location>
</feature>
<dbReference type="Proteomes" id="UP000316426">
    <property type="component" value="Chromosome"/>
</dbReference>
<keyword evidence="6 7" id="KW-0472">Membrane</keyword>
<dbReference type="Pfam" id="PF03825">
    <property type="entry name" value="Nuc_H_symport"/>
    <property type="match status" value="1"/>
</dbReference>
<feature type="transmembrane region" description="Helical" evidence="7">
    <location>
        <begin position="392"/>
        <end position="411"/>
    </location>
</feature>
<evidence type="ECO:0000256" key="6">
    <source>
        <dbReference type="ARBA" id="ARBA00023136"/>
    </source>
</evidence>
<evidence type="ECO:0000313" key="9">
    <source>
        <dbReference type="Proteomes" id="UP000316426"/>
    </source>
</evidence>
<feature type="transmembrane region" description="Helical" evidence="7">
    <location>
        <begin position="147"/>
        <end position="168"/>
    </location>
</feature>
<comment type="subcellular location">
    <subcellularLocation>
        <location evidence="1">Cell membrane</location>
        <topology evidence="1">Multi-pass membrane protein</topology>
    </subcellularLocation>
</comment>
<dbReference type="PANTHER" id="PTHR23522:SF4">
    <property type="entry name" value="NUCLEOSIDE PERMEASE NUPG-RELATED"/>
    <property type="match status" value="1"/>
</dbReference>
<dbReference type="KEGG" id="bmei:Spa11_13560"/>
<proteinExistence type="predicted"/>
<dbReference type="SUPFAM" id="SSF103473">
    <property type="entry name" value="MFS general substrate transporter"/>
    <property type="match status" value="1"/>
</dbReference>
<dbReference type="EMBL" id="CP036349">
    <property type="protein sequence ID" value="QDV73162.1"/>
    <property type="molecule type" value="Genomic_DNA"/>
</dbReference>
<feature type="transmembrane region" description="Helical" evidence="7">
    <location>
        <begin position="282"/>
        <end position="303"/>
    </location>
</feature>
<dbReference type="GO" id="GO:0015213">
    <property type="term" value="F:uridine transmembrane transporter activity"/>
    <property type="evidence" value="ECO:0007669"/>
    <property type="project" value="TreeGrafter"/>
</dbReference>
<dbReference type="InterPro" id="IPR036259">
    <property type="entry name" value="MFS_trans_sf"/>
</dbReference>
<keyword evidence="2" id="KW-0813">Transport</keyword>